<protein>
    <recommendedName>
        <fullName evidence="3">AlpA family transcriptional regulator</fullName>
    </recommendedName>
</protein>
<dbReference type="AlphaFoldDB" id="A0A4R6S4F5"/>
<sequence>MSVKELAERIGVKPATAARYKLPEPDAFIGDVRGWLPETVDAWHAARPGKGAGAGRKPRSAPDA</sequence>
<proteinExistence type="predicted"/>
<evidence type="ECO:0008006" key="3">
    <source>
        <dbReference type="Google" id="ProtNLM"/>
    </source>
</evidence>
<dbReference type="Proteomes" id="UP000295601">
    <property type="component" value="Unassembled WGS sequence"/>
</dbReference>
<gene>
    <name evidence="1" type="ORF">EDF62_1040</name>
</gene>
<reference evidence="1 2" key="1">
    <citation type="submission" date="2019-03" db="EMBL/GenBank/DDBJ databases">
        <title>Genomic analyses of the natural microbiome of Caenorhabditis elegans.</title>
        <authorList>
            <person name="Samuel B."/>
        </authorList>
    </citation>
    <scope>NUCLEOTIDE SEQUENCE [LARGE SCALE GENOMIC DNA]</scope>
    <source>
        <strain evidence="1 2">JUb18</strain>
    </source>
</reference>
<evidence type="ECO:0000313" key="2">
    <source>
        <dbReference type="Proteomes" id="UP000295601"/>
    </source>
</evidence>
<keyword evidence="2" id="KW-1185">Reference proteome</keyword>
<accession>A0A4R6S4F5</accession>
<dbReference type="EMBL" id="SNYA01000002">
    <property type="protein sequence ID" value="TDP94619.1"/>
    <property type="molecule type" value="Genomic_DNA"/>
</dbReference>
<evidence type="ECO:0000313" key="1">
    <source>
        <dbReference type="EMBL" id="TDP94619.1"/>
    </source>
</evidence>
<comment type="caution">
    <text evidence="1">The sequence shown here is derived from an EMBL/GenBank/DDBJ whole genome shotgun (WGS) entry which is preliminary data.</text>
</comment>
<name>A0A4R6S4F5_9MICO</name>
<organism evidence="1 2">
    <name type="scientific">Leucobacter luti</name>
    <dbReference type="NCBI Taxonomy" id="340320"/>
    <lineage>
        <taxon>Bacteria</taxon>
        <taxon>Bacillati</taxon>
        <taxon>Actinomycetota</taxon>
        <taxon>Actinomycetes</taxon>
        <taxon>Micrococcales</taxon>
        <taxon>Microbacteriaceae</taxon>
        <taxon>Leucobacter</taxon>
    </lineage>
</organism>